<proteinExistence type="predicted"/>
<evidence type="ECO:0000313" key="8">
    <source>
        <dbReference type="EMBL" id="TKA55489.1"/>
    </source>
</evidence>
<evidence type="ECO:0000313" key="9">
    <source>
        <dbReference type="Proteomes" id="UP000308768"/>
    </source>
</evidence>
<feature type="transmembrane region" description="Helical" evidence="6">
    <location>
        <begin position="252"/>
        <end position="275"/>
    </location>
</feature>
<dbReference type="Pfam" id="PF07690">
    <property type="entry name" value="MFS_1"/>
    <property type="match status" value="1"/>
</dbReference>
<evidence type="ECO:0000256" key="4">
    <source>
        <dbReference type="ARBA" id="ARBA00023136"/>
    </source>
</evidence>
<dbReference type="Proteomes" id="UP000308768">
    <property type="component" value="Unassembled WGS sequence"/>
</dbReference>
<dbReference type="PANTHER" id="PTHR23502:SF188">
    <property type="entry name" value="MAJOR FACILITATOR SUPERFAMILY (MFS) PROFILE DOMAIN-CONTAINING PROTEIN"/>
    <property type="match status" value="1"/>
</dbReference>
<dbReference type="InterPro" id="IPR036259">
    <property type="entry name" value="MFS_trans_sf"/>
</dbReference>
<keyword evidence="9" id="KW-1185">Reference proteome</keyword>
<dbReference type="SUPFAM" id="SSF103473">
    <property type="entry name" value="MFS general substrate transporter"/>
    <property type="match status" value="1"/>
</dbReference>
<feature type="transmembrane region" description="Helical" evidence="6">
    <location>
        <begin position="169"/>
        <end position="187"/>
    </location>
</feature>
<organism evidence="8 9">
    <name type="scientific">Cryomyces minteri</name>
    <dbReference type="NCBI Taxonomy" id="331657"/>
    <lineage>
        <taxon>Eukaryota</taxon>
        <taxon>Fungi</taxon>
        <taxon>Dikarya</taxon>
        <taxon>Ascomycota</taxon>
        <taxon>Pezizomycotina</taxon>
        <taxon>Dothideomycetes</taxon>
        <taxon>Dothideomycetes incertae sedis</taxon>
        <taxon>Cryomyces</taxon>
    </lineage>
</organism>
<keyword evidence="4 6" id="KW-0472">Membrane</keyword>
<dbReference type="OrthoDB" id="3936150at2759"/>
<feature type="compositionally biased region" description="Polar residues" evidence="5">
    <location>
        <begin position="628"/>
        <end position="645"/>
    </location>
</feature>
<feature type="transmembrane region" description="Helical" evidence="6">
    <location>
        <begin position="194"/>
        <end position="212"/>
    </location>
</feature>
<evidence type="ECO:0000256" key="5">
    <source>
        <dbReference type="SAM" id="MobiDB-lite"/>
    </source>
</evidence>
<dbReference type="InterPro" id="IPR020846">
    <property type="entry name" value="MFS_dom"/>
</dbReference>
<dbReference type="GO" id="GO:0022857">
    <property type="term" value="F:transmembrane transporter activity"/>
    <property type="evidence" value="ECO:0007669"/>
    <property type="project" value="InterPro"/>
</dbReference>
<dbReference type="Gene3D" id="1.20.1250.20">
    <property type="entry name" value="MFS general substrate transporter like domains"/>
    <property type="match status" value="1"/>
</dbReference>
<comment type="subcellular location">
    <subcellularLocation>
        <location evidence="1">Membrane</location>
        <topology evidence="1">Multi-pass membrane protein</topology>
    </subcellularLocation>
</comment>
<evidence type="ECO:0000256" key="2">
    <source>
        <dbReference type="ARBA" id="ARBA00022692"/>
    </source>
</evidence>
<feature type="compositionally biased region" description="Basic and acidic residues" evidence="5">
    <location>
        <begin position="615"/>
        <end position="624"/>
    </location>
</feature>
<feature type="transmembrane region" description="Helical" evidence="6">
    <location>
        <begin position="287"/>
        <end position="312"/>
    </location>
</feature>
<keyword evidence="2 6" id="KW-0812">Transmembrane</keyword>
<dbReference type="EMBL" id="NAJN01002239">
    <property type="protein sequence ID" value="TKA55489.1"/>
    <property type="molecule type" value="Genomic_DNA"/>
</dbReference>
<keyword evidence="3 6" id="KW-1133">Transmembrane helix</keyword>
<evidence type="ECO:0000256" key="6">
    <source>
        <dbReference type="SAM" id="Phobius"/>
    </source>
</evidence>
<name>A0A4V5NBH7_9PEZI</name>
<reference evidence="8 9" key="1">
    <citation type="submission" date="2017-03" db="EMBL/GenBank/DDBJ databases">
        <title>Genomes of endolithic fungi from Antarctica.</title>
        <authorList>
            <person name="Coleine C."/>
            <person name="Masonjones S."/>
            <person name="Stajich J.E."/>
        </authorList>
    </citation>
    <scope>NUCLEOTIDE SEQUENCE [LARGE SCALE GENOMIC DNA]</scope>
    <source>
        <strain evidence="8 9">CCFEE 5187</strain>
    </source>
</reference>
<feature type="transmembrane region" description="Helical" evidence="6">
    <location>
        <begin position="445"/>
        <end position="464"/>
    </location>
</feature>
<feature type="compositionally biased region" description="Polar residues" evidence="5">
    <location>
        <begin position="86"/>
        <end position="100"/>
    </location>
</feature>
<protein>
    <recommendedName>
        <fullName evidence="7">Major facilitator superfamily (MFS) profile domain-containing protein</fullName>
    </recommendedName>
</protein>
<feature type="transmembrane region" description="Helical" evidence="6">
    <location>
        <begin position="503"/>
        <end position="527"/>
    </location>
</feature>
<dbReference type="PROSITE" id="PS50850">
    <property type="entry name" value="MFS"/>
    <property type="match status" value="1"/>
</dbReference>
<dbReference type="AlphaFoldDB" id="A0A4V5NBH7"/>
<evidence type="ECO:0000256" key="1">
    <source>
        <dbReference type="ARBA" id="ARBA00004141"/>
    </source>
</evidence>
<dbReference type="InterPro" id="IPR011701">
    <property type="entry name" value="MFS"/>
</dbReference>
<dbReference type="PANTHER" id="PTHR23502">
    <property type="entry name" value="MAJOR FACILITATOR SUPERFAMILY"/>
    <property type="match status" value="1"/>
</dbReference>
<sequence>MQSFLQYRRTGEHVRDRNAVDEAKKPNAVDVIKLHPWTTRSDPSLYPHSGSNLEGATFSSVNPTFWASTHPAYGQSQEFILPGSEPTASRFSSAPSNDGSGQDPIEVHHDGSDDPTNPHNWPLPTRCKNLAIVALLVFVQGWAGGADSLGNKTASEELHVSRVSEDLVTALYLVGVGLGALFSGPLSESYGRNPTYLGSILCSMLFIMGSALARNFAAQIVCRFFVGLFASATLTINGSSMSDQFEPLERSLVWPWLALANIAAPMLAPVAGGWIVENLGWRYTEWITLAISGFAFLIAFFFLPETLSPLLVSWKARHMRNLAGSDKEYTCEFEEKPGSMASRMWDACSRPVIFFTREPVVIVLGLYLIVLYAIVFSFLQGFDYLFTMTYDFSTGLTGSAFAAIAAGAVFSTLLSPIFALVDRKSLHRRRVAMGSSASLQAETRLWPSLIAAPTLPISLFWLGWTNYPSISPWSSLGACFLFGYALMSIYVSSYQYIIDSYAAHAASALASITMARYVIAAGLVMAARPMYSNIGTHWTLTWMGSQPNKQASRLNATKSRRQGFTVQTKRASKEQSQSRTLQMEWESCTEEEESRSCAEKEHDKMPEEQMLAAKETQDGVERKLAALGNSSWNSQTARESTTNAH</sequence>
<feature type="compositionally biased region" description="Polar residues" evidence="5">
    <location>
        <begin position="555"/>
        <end position="581"/>
    </location>
</feature>
<comment type="caution">
    <text evidence="8">The sequence shown here is derived from an EMBL/GenBank/DDBJ whole genome shotgun (WGS) entry which is preliminary data.</text>
</comment>
<feature type="region of interest" description="Disordered" evidence="5">
    <location>
        <begin position="84"/>
        <end position="120"/>
    </location>
</feature>
<feature type="transmembrane region" description="Helical" evidence="6">
    <location>
        <begin position="470"/>
        <end position="491"/>
    </location>
</feature>
<feature type="transmembrane region" description="Helical" evidence="6">
    <location>
        <begin position="360"/>
        <end position="379"/>
    </location>
</feature>
<dbReference type="STRING" id="331657.A0A4V5NBH7"/>
<feature type="compositionally biased region" description="Basic and acidic residues" evidence="5">
    <location>
        <begin position="594"/>
        <end position="607"/>
    </location>
</feature>
<feature type="region of interest" description="Disordered" evidence="5">
    <location>
        <begin position="555"/>
        <end position="645"/>
    </location>
</feature>
<evidence type="ECO:0000259" key="7">
    <source>
        <dbReference type="PROSITE" id="PS50850"/>
    </source>
</evidence>
<evidence type="ECO:0000256" key="3">
    <source>
        <dbReference type="ARBA" id="ARBA00022989"/>
    </source>
</evidence>
<feature type="transmembrane region" description="Helical" evidence="6">
    <location>
        <begin position="399"/>
        <end position="421"/>
    </location>
</feature>
<feature type="domain" description="Major facilitator superfamily (MFS) profile" evidence="7">
    <location>
        <begin position="129"/>
        <end position="645"/>
    </location>
</feature>
<gene>
    <name evidence="8" type="ORF">B0A49_11458</name>
</gene>
<accession>A0A4V5NBH7</accession>
<dbReference type="GO" id="GO:0005886">
    <property type="term" value="C:plasma membrane"/>
    <property type="evidence" value="ECO:0007669"/>
    <property type="project" value="TreeGrafter"/>
</dbReference>